<dbReference type="SUPFAM" id="SSF53474">
    <property type="entry name" value="alpha/beta-Hydrolases"/>
    <property type="match status" value="1"/>
</dbReference>
<dbReference type="EMBL" id="PDJQ01000001">
    <property type="protein sequence ID" value="PFG75329.1"/>
    <property type="molecule type" value="Genomic_DNA"/>
</dbReference>
<dbReference type="InterPro" id="IPR000073">
    <property type="entry name" value="AB_hydrolase_1"/>
</dbReference>
<evidence type="ECO:0000313" key="3">
    <source>
        <dbReference type="Proteomes" id="UP000223071"/>
    </source>
</evidence>
<feature type="domain" description="AB hydrolase-1" evidence="1">
    <location>
        <begin position="21"/>
        <end position="248"/>
    </location>
</feature>
<dbReference type="PANTHER" id="PTHR43433">
    <property type="entry name" value="HYDROLASE, ALPHA/BETA FOLD FAMILY PROTEIN"/>
    <property type="match status" value="1"/>
</dbReference>
<dbReference type="AlphaFoldDB" id="A0A2A9HKD5"/>
<protein>
    <submittedName>
        <fullName evidence="2">Pimeloyl-ACP methyl ester carboxylesterase</fullName>
    </submittedName>
</protein>
<comment type="caution">
    <text evidence="2">The sequence shown here is derived from an EMBL/GenBank/DDBJ whole genome shotgun (WGS) entry which is preliminary data.</text>
</comment>
<dbReference type="Pfam" id="PF00561">
    <property type="entry name" value="Abhydrolase_1"/>
    <property type="match status" value="1"/>
</dbReference>
<gene>
    <name evidence="2" type="ORF">A9A59_2597</name>
</gene>
<organism evidence="2 3">
    <name type="scientific">Tepidiforma thermophila (strain KCTC 52669 / CGMCC 1.13589 / G233)</name>
    <dbReference type="NCBI Taxonomy" id="2761530"/>
    <lineage>
        <taxon>Bacteria</taxon>
        <taxon>Bacillati</taxon>
        <taxon>Chloroflexota</taxon>
        <taxon>Tepidiformia</taxon>
        <taxon>Tepidiformales</taxon>
        <taxon>Tepidiformaceae</taxon>
        <taxon>Tepidiforma</taxon>
    </lineage>
</organism>
<evidence type="ECO:0000313" key="2">
    <source>
        <dbReference type="EMBL" id="PFG75329.1"/>
    </source>
</evidence>
<dbReference type="PRINTS" id="PR00111">
    <property type="entry name" value="ABHYDROLASE"/>
</dbReference>
<dbReference type="Gene3D" id="3.40.50.1820">
    <property type="entry name" value="alpha/beta hydrolase"/>
    <property type="match status" value="1"/>
</dbReference>
<dbReference type="PANTHER" id="PTHR43433:SF5">
    <property type="entry name" value="AB HYDROLASE-1 DOMAIN-CONTAINING PROTEIN"/>
    <property type="match status" value="1"/>
</dbReference>
<accession>A0A2A9HKD5</accession>
<keyword evidence="3" id="KW-1185">Reference proteome</keyword>
<sequence>MPFAVGNGVRLYYEVHGAGEPLLLVMGQGSDHHGWDPVIEDFAARYRVIVYDHRGTGLSDKPTEPPYTTRMLAADAVGLLDHLGIDRAHVYGISMGGRICQWIAIDYPDRVGCVVLGCTTPGDAHGVRRPAEVDAKMRNRPQDPKTAATWLAEEMVSPGWLAEHPEYLAFLRERARNPIPAYAQRLHYEASQGHDAWEKLTEIRAPVLVIHGTEDRINPTANAELLAGRIPGAELYLVRGGRHGYFIEFREEAGAAVMGFLERHTTR</sequence>
<proteinExistence type="predicted"/>
<dbReference type="Proteomes" id="UP000223071">
    <property type="component" value="Unassembled WGS sequence"/>
</dbReference>
<dbReference type="GO" id="GO:0004806">
    <property type="term" value="F:triacylglycerol lipase activity"/>
    <property type="evidence" value="ECO:0007669"/>
    <property type="project" value="TreeGrafter"/>
</dbReference>
<dbReference type="InterPro" id="IPR050471">
    <property type="entry name" value="AB_hydrolase"/>
</dbReference>
<dbReference type="RefSeq" id="WP_098504649.1">
    <property type="nucleotide sequence ID" value="NZ_PDJQ01000001.1"/>
</dbReference>
<dbReference type="InterPro" id="IPR029058">
    <property type="entry name" value="AB_hydrolase_fold"/>
</dbReference>
<reference evidence="2 3" key="1">
    <citation type="submission" date="2017-09" db="EMBL/GenBank/DDBJ databases">
        <title>Sequencing the genomes of two abundant thermophiles in Great Basin hot springs: Thermocrinis jamiesonii and novel Chloroflexi Thermoflexus hugenholtzii.</title>
        <authorList>
            <person name="Hedlund B."/>
        </authorList>
    </citation>
    <scope>NUCLEOTIDE SEQUENCE [LARGE SCALE GENOMIC DNA]</scope>
    <source>
        <strain evidence="2 3">G233</strain>
    </source>
</reference>
<name>A0A2A9HKD5_TEPT2</name>
<evidence type="ECO:0000259" key="1">
    <source>
        <dbReference type="Pfam" id="PF00561"/>
    </source>
</evidence>
<dbReference type="GO" id="GO:0046503">
    <property type="term" value="P:glycerolipid catabolic process"/>
    <property type="evidence" value="ECO:0007669"/>
    <property type="project" value="TreeGrafter"/>
</dbReference>